<keyword evidence="2" id="KW-0813">Transport</keyword>
<comment type="similarity">
    <text evidence="1">Belongs to the ABC transporter superfamily.</text>
</comment>
<evidence type="ECO:0000256" key="7">
    <source>
        <dbReference type="ARBA" id="ARBA00023136"/>
    </source>
</evidence>
<dbReference type="RefSeq" id="WP_090647737.1">
    <property type="nucleotide sequence ID" value="NZ_CBCRYE010000001.1"/>
</dbReference>
<evidence type="ECO:0000256" key="3">
    <source>
        <dbReference type="ARBA" id="ARBA00022475"/>
    </source>
</evidence>
<evidence type="ECO:0000256" key="4">
    <source>
        <dbReference type="ARBA" id="ARBA00022519"/>
    </source>
</evidence>
<evidence type="ECO:0000256" key="2">
    <source>
        <dbReference type="ARBA" id="ARBA00022448"/>
    </source>
</evidence>
<dbReference type="EMBL" id="FMTS01000003">
    <property type="protein sequence ID" value="SCW61493.1"/>
    <property type="molecule type" value="Genomic_DNA"/>
</dbReference>
<feature type="domain" description="ABC transporter" evidence="8">
    <location>
        <begin position="4"/>
        <end position="234"/>
    </location>
</feature>
<dbReference type="FunFam" id="3.40.50.300:FF:000042">
    <property type="entry name" value="Maltose/maltodextrin ABC transporter, ATP-binding protein"/>
    <property type="match status" value="1"/>
</dbReference>
<dbReference type="InterPro" id="IPR017871">
    <property type="entry name" value="ABC_transporter-like_CS"/>
</dbReference>
<dbReference type="InterPro" id="IPR003439">
    <property type="entry name" value="ABC_transporter-like_ATP-bd"/>
</dbReference>
<dbReference type="AlphaFoldDB" id="A0A1G4RX04"/>
<dbReference type="PROSITE" id="PS00211">
    <property type="entry name" value="ABC_TRANSPORTER_1"/>
    <property type="match status" value="1"/>
</dbReference>
<dbReference type="Gene3D" id="2.40.50.100">
    <property type="match status" value="1"/>
</dbReference>
<keyword evidence="5" id="KW-0547">Nucleotide-binding</keyword>
<protein>
    <submittedName>
        <fullName evidence="9">Multiple sugar transport system ATP-binding protein</fullName>
    </submittedName>
</protein>
<keyword evidence="10" id="KW-1185">Reference proteome</keyword>
<dbReference type="Pfam" id="PF00005">
    <property type="entry name" value="ABC_tran"/>
    <property type="match status" value="1"/>
</dbReference>
<dbReference type="OrthoDB" id="9802264at2"/>
<name>A0A1G4RX04_9CAUL</name>
<dbReference type="InterPro" id="IPR040582">
    <property type="entry name" value="OB_MalK-like"/>
</dbReference>
<dbReference type="PROSITE" id="PS50893">
    <property type="entry name" value="ABC_TRANSPORTER_2"/>
    <property type="match status" value="1"/>
</dbReference>
<dbReference type="InterPro" id="IPR015855">
    <property type="entry name" value="ABC_transpr_MalK-like"/>
</dbReference>
<dbReference type="PANTHER" id="PTHR43875:SF3">
    <property type="entry name" value="MALTOSE_MALTODEXTRIN IMPORT ATP-BINDING PROTEIN MALK"/>
    <property type="match status" value="1"/>
</dbReference>
<keyword evidence="4" id="KW-0997">Cell inner membrane</keyword>
<dbReference type="SMART" id="SM00382">
    <property type="entry name" value="AAA"/>
    <property type="match status" value="1"/>
</dbReference>
<sequence length="366" mass="38852">MANVALIGLEKAFGTQTALKGIDLAIADGEFLVIVGPSGCGKSTLLRVIAGLEAPTEGDVLIEGQSALSLSPAQRGVAMVFQSYALYPHLNVRDNMAFGLRMAKRPEAEITAAVGQAATLLGIEDLLDRRPKELSGGQRQRVAIGRAIVRQPRLFLLDEPLSNLDAGLRVHMRHEFARLHRELKTTMIYVTHDQVEAMTLASRLVVLNGGAIEQVGTPMEVYEAPRNLFVASFLGSPRMNLLAGEITAITKSAVKVRLVSGDVVSAAAEAGRAHIGDRITLGVRPDALAIGKGANGFNVTADVVETLGGMQAVYGLMAGVGQTVCALLPGGHPVRHDDTLRLCFAPSDAYLFDADGQAFTRLKARA</sequence>
<dbReference type="GO" id="GO:0055052">
    <property type="term" value="C:ATP-binding cassette (ABC) transporter complex, substrate-binding subunit-containing"/>
    <property type="evidence" value="ECO:0007669"/>
    <property type="project" value="TreeGrafter"/>
</dbReference>
<dbReference type="PANTHER" id="PTHR43875">
    <property type="entry name" value="MALTODEXTRIN IMPORT ATP-BINDING PROTEIN MSMX"/>
    <property type="match status" value="1"/>
</dbReference>
<dbReference type="InterPro" id="IPR027417">
    <property type="entry name" value="P-loop_NTPase"/>
</dbReference>
<dbReference type="Gene3D" id="2.40.50.140">
    <property type="entry name" value="Nucleic acid-binding proteins"/>
    <property type="match status" value="1"/>
</dbReference>
<dbReference type="CDD" id="cd03301">
    <property type="entry name" value="ABC_MalK_N"/>
    <property type="match status" value="1"/>
</dbReference>
<dbReference type="InterPro" id="IPR012340">
    <property type="entry name" value="NA-bd_OB-fold"/>
</dbReference>
<proteinExistence type="inferred from homology"/>
<evidence type="ECO:0000256" key="6">
    <source>
        <dbReference type="ARBA" id="ARBA00022840"/>
    </source>
</evidence>
<dbReference type="InterPro" id="IPR003593">
    <property type="entry name" value="AAA+_ATPase"/>
</dbReference>
<organism evidence="9 10">
    <name type="scientific">Asticcacaulis taihuensis</name>
    <dbReference type="NCBI Taxonomy" id="260084"/>
    <lineage>
        <taxon>Bacteria</taxon>
        <taxon>Pseudomonadati</taxon>
        <taxon>Pseudomonadota</taxon>
        <taxon>Alphaproteobacteria</taxon>
        <taxon>Caulobacterales</taxon>
        <taxon>Caulobacteraceae</taxon>
        <taxon>Asticcacaulis</taxon>
    </lineage>
</organism>
<dbReference type="STRING" id="260084.SAMN02927928_2228"/>
<dbReference type="InterPro" id="IPR047641">
    <property type="entry name" value="ABC_transpr_MalK/UgpC-like"/>
</dbReference>
<gene>
    <name evidence="9" type="ORF">SAMN02927928_2228</name>
</gene>
<keyword evidence="7" id="KW-0472">Membrane</keyword>
<dbReference type="GO" id="GO:1990060">
    <property type="term" value="C:maltose transport complex"/>
    <property type="evidence" value="ECO:0007669"/>
    <property type="project" value="TreeGrafter"/>
</dbReference>
<dbReference type="InterPro" id="IPR008995">
    <property type="entry name" value="Mo/tungstate-bd_C_term_dom"/>
</dbReference>
<dbReference type="GO" id="GO:0015423">
    <property type="term" value="F:ABC-type maltose transporter activity"/>
    <property type="evidence" value="ECO:0007669"/>
    <property type="project" value="TreeGrafter"/>
</dbReference>
<reference evidence="10" key="1">
    <citation type="submission" date="2016-10" db="EMBL/GenBank/DDBJ databases">
        <authorList>
            <person name="Varghese N."/>
            <person name="Submissions S."/>
        </authorList>
    </citation>
    <scope>NUCLEOTIDE SEQUENCE [LARGE SCALE GENOMIC DNA]</scope>
    <source>
        <strain evidence="10">CGMCC 1.3431</strain>
    </source>
</reference>
<dbReference type="GO" id="GO:0005524">
    <property type="term" value="F:ATP binding"/>
    <property type="evidence" value="ECO:0007669"/>
    <property type="project" value="UniProtKB-KW"/>
</dbReference>
<dbReference type="Gene3D" id="3.40.50.300">
    <property type="entry name" value="P-loop containing nucleotide triphosphate hydrolases"/>
    <property type="match status" value="1"/>
</dbReference>
<evidence type="ECO:0000313" key="10">
    <source>
        <dbReference type="Proteomes" id="UP000199150"/>
    </source>
</evidence>
<dbReference type="Pfam" id="PF17912">
    <property type="entry name" value="OB_MalK"/>
    <property type="match status" value="1"/>
</dbReference>
<dbReference type="SUPFAM" id="SSF50331">
    <property type="entry name" value="MOP-like"/>
    <property type="match status" value="1"/>
</dbReference>
<evidence type="ECO:0000259" key="8">
    <source>
        <dbReference type="PROSITE" id="PS50893"/>
    </source>
</evidence>
<accession>A0A1G4RX04</accession>
<keyword evidence="6 9" id="KW-0067">ATP-binding</keyword>
<evidence type="ECO:0000256" key="5">
    <source>
        <dbReference type="ARBA" id="ARBA00022741"/>
    </source>
</evidence>
<evidence type="ECO:0000256" key="1">
    <source>
        <dbReference type="ARBA" id="ARBA00005417"/>
    </source>
</evidence>
<dbReference type="SUPFAM" id="SSF52540">
    <property type="entry name" value="P-loop containing nucleoside triphosphate hydrolases"/>
    <property type="match status" value="1"/>
</dbReference>
<keyword evidence="9" id="KW-0762">Sugar transport</keyword>
<dbReference type="GO" id="GO:0016887">
    <property type="term" value="F:ATP hydrolysis activity"/>
    <property type="evidence" value="ECO:0007669"/>
    <property type="project" value="InterPro"/>
</dbReference>
<dbReference type="Proteomes" id="UP000199150">
    <property type="component" value="Unassembled WGS sequence"/>
</dbReference>
<keyword evidence="3" id="KW-1003">Cell membrane</keyword>
<evidence type="ECO:0000313" key="9">
    <source>
        <dbReference type="EMBL" id="SCW61493.1"/>
    </source>
</evidence>
<dbReference type="NCBIfam" id="NF008653">
    <property type="entry name" value="PRK11650.1"/>
    <property type="match status" value="1"/>
</dbReference>